<dbReference type="EMBL" id="JBHUHY010000013">
    <property type="protein sequence ID" value="MFD2187442.1"/>
    <property type="molecule type" value="Genomic_DNA"/>
</dbReference>
<accession>A0ABW5AZT7</accession>
<dbReference type="RefSeq" id="WP_378320440.1">
    <property type="nucleotide sequence ID" value="NZ_JBHUHY010000013.1"/>
</dbReference>
<feature type="transmembrane region" description="Helical" evidence="1">
    <location>
        <begin position="49"/>
        <end position="68"/>
    </location>
</feature>
<keyword evidence="1" id="KW-0472">Membrane</keyword>
<keyword evidence="3" id="KW-1185">Reference proteome</keyword>
<comment type="caution">
    <text evidence="2">The sequence shown here is derived from an EMBL/GenBank/DDBJ whole genome shotgun (WGS) entry which is preliminary data.</text>
</comment>
<feature type="transmembrane region" description="Helical" evidence="1">
    <location>
        <begin position="80"/>
        <end position="105"/>
    </location>
</feature>
<reference evidence="3" key="1">
    <citation type="journal article" date="2019" name="Int. J. Syst. Evol. Microbiol.">
        <title>The Global Catalogue of Microorganisms (GCM) 10K type strain sequencing project: providing services to taxonomists for standard genome sequencing and annotation.</title>
        <authorList>
            <consortium name="The Broad Institute Genomics Platform"/>
            <consortium name="The Broad Institute Genome Sequencing Center for Infectious Disease"/>
            <person name="Wu L."/>
            <person name="Ma J."/>
        </authorList>
    </citation>
    <scope>NUCLEOTIDE SEQUENCE [LARGE SCALE GENOMIC DNA]</scope>
    <source>
        <strain evidence="3">DT92</strain>
    </source>
</reference>
<evidence type="ECO:0000313" key="3">
    <source>
        <dbReference type="Proteomes" id="UP001597344"/>
    </source>
</evidence>
<proteinExistence type="predicted"/>
<keyword evidence="1" id="KW-1133">Transmembrane helix</keyword>
<evidence type="ECO:0008006" key="4">
    <source>
        <dbReference type="Google" id="ProtNLM"/>
    </source>
</evidence>
<protein>
    <recommendedName>
        <fullName evidence="4">Vitamin K epoxide reductase domain-containing protein</fullName>
    </recommendedName>
</protein>
<name>A0ABW5AZT7_9FLAO</name>
<evidence type="ECO:0000313" key="2">
    <source>
        <dbReference type="EMBL" id="MFD2187442.1"/>
    </source>
</evidence>
<organism evidence="2 3">
    <name type="scientific">Aquimarina celericrescens</name>
    <dbReference type="NCBI Taxonomy" id="1964542"/>
    <lineage>
        <taxon>Bacteria</taxon>
        <taxon>Pseudomonadati</taxon>
        <taxon>Bacteroidota</taxon>
        <taxon>Flavobacteriia</taxon>
        <taxon>Flavobacteriales</taxon>
        <taxon>Flavobacteriaceae</taxon>
        <taxon>Aquimarina</taxon>
    </lineage>
</organism>
<dbReference type="Proteomes" id="UP001597344">
    <property type="component" value="Unassembled WGS sequence"/>
</dbReference>
<sequence length="155" mass="17281">MIKRVLIGIAFFVIGFGVAVFADSFFRKLIQNLFQWTTNNGIQFGGKDFYLFGNPIYFISFGLAFLIFSIANKKKRIQKIVANGVMTILIFGILLIGISALTANLKIIECTACDSGFRRLGYNEISYEMILATSALLSIIPSSIVIFKNWKKASV</sequence>
<evidence type="ECO:0000256" key="1">
    <source>
        <dbReference type="SAM" id="Phobius"/>
    </source>
</evidence>
<keyword evidence="1" id="KW-0812">Transmembrane</keyword>
<feature type="transmembrane region" description="Helical" evidence="1">
    <location>
        <begin position="125"/>
        <end position="147"/>
    </location>
</feature>
<gene>
    <name evidence="2" type="ORF">ACFSJT_11635</name>
</gene>